<feature type="compositionally biased region" description="Polar residues" evidence="2">
    <location>
        <begin position="299"/>
        <end position="310"/>
    </location>
</feature>
<evidence type="ECO:0000313" key="4">
    <source>
        <dbReference type="EMBL" id="KAF5805418.1"/>
    </source>
</evidence>
<organism evidence="4 5">
    <name type="scientific">Helianthus annuus</name>
    <name type="common">Common sunflower</name>
    <dbReference type="NCBI Taxonomy" id="4232"/>
    <lineage>
        <taxon>Eukaryota</taxon>
        <taxon>Viridiplantae</taxon>
        <taxon>Streptophyta</taxon>
        <taxon>Embryophyta</taxon>
        <taxon>Tracheophyta</taxon>
        <taxon>Spermatophyta</taxon>
        <taxon>Magnoliopsida</taxon>
        <taxon>eudicotyledons</taxon>
        <taxon>Gunneridae</taxon>
        <taxon>Pentapetalae</taxon>
        <taxon>asterids</taxon>
        <taxon>campanulids</taxon>
        <taxon>Asterales</taxon>
        <taxon>Asteraceae</taxon>
        <taxon>Asteroideae</taxon>
        <taxon>Heliantheae alliance</taxon>
        <taxon>Heliantheae</taxon>
        <taxon>Helianthus</taxon>
    </lineage>
</organism>
<dbReference type="Proteomes" id="UP000215914">
    <property type="component" value="Unassembled WGS sequence"/>
</dbReference>
<feature type="region of interest" description="Disordered" evidence="2">
    <location>
        <begin position="914"/>
        <end position="936"/>
    </location>
</feature>
<dbReference type="SMART" id="SM00343">
    <property type="entry name" value="ZnF_C2HC"/>
    <property type="match status" value="2"/>
</dbReference>
<dbReference type="SUPFAM" id="SSF57756">
    <property type="entry name" value="Retrovirus zinc finger-like domains"/>
    <property type="match status" value="2"/>
</dbReference>
<keyword evidence="1" id="KW-0862">Zinc</keyword>
<feature type="domain" description="CCHC-type" evidence="3">
    <location>
        <begin position="1108"/>
        <end position="1123"/>
    </location>
</feature>
<dbReference type="Pfam" id="PF00098">
    <property type="entry name" value="zf-CCHC"/>
    <property type="match status" value="2"/>
</dbReference>
<feature type="compositionally biased region" description="Basic and acidic residues" evidence="2">
    <location>
        <begin position="617"/>
        <end position="639"/>
    </location>
</feature>
<protein>
    <submittedName>
        <fullName evidence="4">Transcription factor interactor and regulator CCHC(Zn) family</fullName>
    </submittedName>
</protein>
<name>A0A9K3NN99_HELAN</name>
<dbReference type="PROSITE" id="PS50158">
    <property type="entry name" value="ZF_CCHC"/>
    <property type="match status" value="2"/>
</dbReference>
<feature type="domain" description="CCHC-type" evidence="3">
    <location>
        <begin position="422"/>
        <end position="436"/>
    </location>
</feature>
<dbReference type="AlphaFoldDB" id="A0A9K3NN99"/>
<feature type="region of interest" description="Disordered" evidence="2">
    <location>
        <begin position="1018"/>
        <end position="1078"/>
    </location>
</feature>
<keyword evidence="5" id="KW-1185">Reference proteome</keyword>
<accession>A0A9K3NN99</accession>
<feature type="compositionally biased region" description="Basic and acidic residues" evidence="2">
    <location>
        <begin position="550"/>
        <end position="559"/>
    </location>
</feature>
<dbReference type="EMBL" id="MNCJ02000320">
    <property type="protein sequence ID" value="KAF5805418.1"/>
    <property type="molecule type" value="Genomic_DNA"/>
</dbReference>
<feature type="compositionally biased region" description="Basic and acidic residues" evidence="2">
    <location>
        <begin position="597"/>
        <end position="609"/>
    </location>
</feature>
<dbReference type="Pfam" id="PF14223">
    <property type="entry name" value="Retrotran_gag_2"/>
    <property type="match status" value="1"/>
</dbReference>
<reference evidence="4" key="1">
    <citation type="journal article" date="2017" name="Nature">
        <title>The sunflower genome provides insights into oil metabolism, flowering and Asterid evolution.</title>
        <authorList>
            <person name="Badouin H."/>
            <person name="Gouzy J."/>
            <person name="Grassa C.J."/>
            <person name="Murat F."/>
            <person name="Staton S.E."/>
            <person name="Cottret L."/>
            <person name="Lelandais-Briere C."/>
            <person name="Owens G.L."/>
            <person name="Carrere S."/>
            <person name="Mayjonade B."/>
            <person name="Legrand L."/>
            <person name="Gill N."/>
            <person name="Kane N.C."/>
            <person name="Bowers J.E."/>
            <person name="Hubner S."/>
            <person name="Bellec A."/>
            <person name="Berard A."/>
            <person name="Berges H."/>
            <person name="Blanchet N."/>
            <person name="Boniface M.C."/>
            <person name="Brunel D."/>
            <person name="Catrice O."/>
            <person name="Chaidir N."/>
            <person name="Claudel C."/>
            <person name="Donnadieu C."/>
            <person name="Faraut T."/>
            <person name="Fievet G."/>
            <person name="Helmstetter N."/>
            <person name="King M."/>
            <person name="Knapp S.J."/>
            <person name="Lai Z."/>
            <person name="Le Paslier M.C."/>
            <person name="Lippi Y."/>
            <person name="Lorenzon L."/>
            <person name="Mandel J.R."/>
            <person name="Marage G."/>
            <person name="Marchand G."/>
            <person name="Marquand E."/>
            <person name="Bret-Mestries E."/>
            <person name="Morien E."/>
            <person name="Nambeesan S."/>
            <person name="Nguyen T."/>
            <person name="Pegot-Espagnet P."/>
            <person name="Pouilly N."/>
            <person name="Raftis F."/>
            <person name="Sallet E."/>
            <person name="Schiex T."/>
            <person name="Thomas J."/>
            <person name="Vandecasteele C."/>
            <person name="Vares D."/>
            <person name="Vear F."/>
            <person name="Vautrin S."/>
            <person name="Crespi M."/>
            <person name="Mangin B."/>
            <person name="Burke J.M."/>
            <person name="Salse J."/>
            <person name="Munos S."/>
            <person name="Vincourt P."/>
            <person name="Rieseberg L.H."/>
            <person name="Langlade N.B."/>
        </authorList>
    </citation>
    <scope>NUCLEOTIDE SEQUENCE</scope>
    <source>
        <tissue evidence="4">Leaves</tissue>
    </source>
</reference>
<evidence type="ECO:0000313" key="5">
    <source>
        <dbReference type="Proteomes" id="UP000215914"/>
    </source>
</evidence>
<feature type="compositionally biased region" description="Polar residues" evidence="2">
    <location>
        <begin position="587"/>
        <end position="596"/>
    </location>
</feature>
<evidence type="ECO:0000256" key="1">
    <source>
        <dbReference type="PROSITE-ProRule" id="PRU00047"/>
    </source>
</evidence>
<dbReference type="GO" id="GO:0008270">
    <property type="term" value="F:zinc ion binding"/>
    <property type="evidence" value="ECO:0007669"/>
    <property type="project" value="UniProtKB-KW"/>
</dbReference>
<feature type="compositionally biased region" description="Polar residues" evidence="2">
    <location>
        <begin position="265"/>
        <end position="274"/>
    </location>
</feature>
<evidence type="ECO:0000259" key="3">
    <source>
        <dbReference type="PROSITE" id="PS50158"/>
    </source>
</evidence>
<feature type="compositionally biased region" description="Low complexity" evidence="2">
    <location>
        <begin position="920"/>
        <end position="935"/>
    </location>
</feature>
<keyword evidence="1" id="KW-0863">Zinc-finger</keyword>
<evidence type="ECO:0000256" key="2">
    <source>
        <dbReference type="SAM" id="MobiDB-lite"/>
    </source>
</evidence>
<comment type="caution">
    <text evidence="4">The sequence shown here is derived from an EMBL/GenBank/DDBJ whole genome shotgun (WGS) entry which is preliminary data.</text>
</comment>
<sequence length="1262" mass="143942">MDSEFYNAFATSTTPAAIAQAMNLENETGTTQKPPRLMSIEEYYGWKDRFENWVQANHLRSWECILKKYSLPRTDLQVLKEISEFTDQERAMYRAEKMMISLLQQAIKEDIFILLQHDKTAKSIWDALKVKFEGSENMIKSKKALSKKEFDLFSSLPREDTKKLIERYCHLVRSLSMLGVEKGREEWVDKLADALPQKEWGTYLMILKNTGIYDGLTISQFIEKIESQDLEQQKIARMNSPSGQQDVKMYYRGSVPVTESERSPKIQTAFSAGDSSEKADQGSNKSSSGFSSFPSVNPKETNTSFQSQSTKTGNGYVIQCNIALNLPEGQSFSEDTSKDHMALLGSVLLSYEGLVAGRIGNPMLTKEDYDQIDAEEMELMDIKWCLASVLRRAEKFKTITGRNDFLDAHVSTLGFDKSKVTCFRCREKGHFKRECKGREASGAQNPFGKDDYYRKAIYQQVGQSQELQTAHGRKIEDPKRACLVDFSWSNYISSEATAAHIIDQDDEKLPEGFSWDMFVDEKGGFKAFIAKIVREPDLFATWMKSIGENVKSEDEKSVSSDESSDSTVELSENSGEVSEGSDEDLQSSDNSVQNENVQEKEVAFDKTPPDSDVSDGDSDKSVKFDQSPDHSSSDDEEEKHINIAKTHLSPESFHFYFAERMEKLKEKRAAKEQQAESEGDIQNSENVAEKITKAVIEEEKVVEFVKTIEVEKIVEVIKPCEKCLEACKNCAAKDDIVAEYEKKKEQLLTGLQKTNSEREQALTMLNAVLLTKQKAINFYIEESAKWKQELETEKIENERIRRLLQSYSSSDYLIDRIYPTVGGMEAFKDEKLKEKKDCGKKSTVSYNKFPPPIWDGYSPRRPNEEQLEKAVNIKLKIDTTDVLPDNIDVTYTSSDTDHESVLIKKVVDQVLDTDEESESKYGSGKSKSSVNSQNSSDKRSYSKEFLLSKADLNDETFEVVYTLNGSDKLYYNKEFPIMSIKTELINKTFKLIEVNIPELKVLKSFEKSKKYISRVQQRLNKKKGNNSGSVFQKKPNQNRSYKKKGLGFVPPENDKNMKNSKTKSEFVSGGSAEEEQQKPFWRQSNKEFLAERKKNGADICYLRETRTCYRCNEAGHIAWNCSNSDKLKQGVSQKLKEKVVDVDTPNNRLKIFENSKFEVGECSEKNFYKKKGKDNQVWVAKNGEVNVGDESGSTKPEEPQIEKKISVNDEEFPSLKFEELKKKVGKTEISNQFYKEKDEFDVEKTFNGNVKKIFGKMLSGRA</sequence>
<dbReference type="InterPro" id="IPR036875">
    <property type="entry name" value="Znf_CCHC_sf"/>
</dbReference>
<feature type="region of interest" description="Disordered" evidence="2">
    <location>
        <begin position="256"/>
        <end position="310"/>
    </location>
</feature>
<dbReference type="InterPro" id="IPR001878">
    <property type="entry name" value="Znf_CCHC"/>
</dbReference>
<feature type="compositionally biased region" description="Low complexity" evidence="2">
    <location>
        <begin position="282"/>
        <end position="298"/>
    </location>
</feature>
<gene>
    <name evidence="4" type="ORF">HanXRQr2_Chr05g0209081</name>
</gene>
<keyword evidence="1" id="KW-0479">Metal-binding</keyword>
<feature type="region of interest" description="Disordered" evidence="2">
    <location>
        <begin position="550"/>
        <end position="639"/>
    </location>
</feature>
<feature type="compositionally biased region" description="Polar residues" evidence="2">
    <location>
        <begin position="1025"/>
        <end position="1039"/>
    </location>
</feature>
<dbReference type="GO" id="GO:0003676">
    <property type="term" value="F:nucleic acid binding"/>
    <property type="evidence" value="ECO:0007669"/>
    <property type="project" value="InterPro"/>
</dbReference>
<dbReference type="Gramene" id="mRNA:HanXRQr2_Chr05g0209081">
    <property type="protein sequence ID" value="mRNA:HanXRQr2_Chr05g0209081"/>
    <property type="gene ID" value="HanXRQr2_Chr05g0209081"/>
</dbReference>
<reference evidence="4" key="2">
    <citation type="submission" date="2020-06" db="EMBL/GenBank/DDBJ databases">
        <title>Helianthus annuus Genome sequencing and assembly Release 2.</title>
        <authorList>
            <person name="Gouzy J."/>
            <person name="Langlade N."/>
            <person name="Munos S."/>
        </authorList>
    </citation>
    <scope>NUCLEOTIDE SEQUENCE</scope>
    <source>
        <tissue evidence="4">Leaves</tissue>
    </source>
</reference>
<proteinExistence type="predicted"/>
<dbReference type="Gene3D" id="4.10.60.10">
    <property type="entry name" value="Zinc finger, CCHC-type"/>
    <property type="match status" value="1"/>
</dbReference>